<feature type="transmembrane region" description="Helical" evidence="1">
    <location>
        <begin position="44"/>
        <end position="63"/>
    </location>
</feature>
<organism evidence="2">
    <name type="scientific">uncultured Mycobacteriales bacterium</name>
    <dbReference type="NCBI Taxonomy" id="581187"/>
    <lineage>
        <taxon>Bacteria</taxon>
        <taxon>Bacillati</taxon>
        <taxon>Actinomycetota</taxon>
        <taxon>Actinomycetes</taxon>
        <taxon>Mycobacteriales</taxon>
        <taxon>environmental samples</taxon>
    </lineage>
</organism>
<dbReference type="EMBL" id="CADCTP010000248">
    <property type="protein sequence ID" value="CAA9267237.1"/>
    <property type="molecule type" value="Genomic_DNA"/>
</dbReference>
<gene>
    <name evidence="2" type="ORF">AVDCRST_MAG41-2695</name>
</gene>
<evidence type="ECO:0000256" key="1">
    <source>
        <dbReference type="SAM" id="Phobius"/>
    </source>
</evidence>
<name>A0A6J4J3E1_9ACTN</name>
<keyword evidence="1" id="KW-0472">Membrane</keyword>
<evidence type="ECO:0000313" key="2">
    <source>
        <dbReference type="EMBL" id="CAA9267237.1"/>
    </source>
</evidence>
<keyword evidence="1" id="KW-1133">Transmembrane helix</keyword>
<feature type="transmembrane region" description="Helical" evidence="1">
    <location>
        <begin position="17"/>
        <end position="37"/>
    </location>
</feature>
<proteinExistence type="predicted"/>
<accession>A0A6J4J3E1</accession>
<sequence>MTEGRQPPDPPGASQGWAVLGTLLAGICVWGGVGWLVDLWLDTTFVKAIGVIVGAAAAIYYVTVRFGK</sequence>
<reference evidence="2" key="1">
    <citation type="submission" date="2020-02" db="EMBL/GenBank/DDBJ databases">
        <authorList>
            <person name="Meier V. D."/>
        </authorList>
    </citation>
    <scope>NUCLEOTIDE SEQUENCE</scope>
    <source>
        <strain evidence="2">AVDCRST_MAG41</strain>
    </source>
</reference>
<evidence type="ECO:0008006" key="3">
    <source>
        <dbReference type="Google" id="ProtNLM"/>
    </source>
</evidence>
<protein>
    <recommendedName>
        <fullName evidence="3">ATP synthase protein I</fullName>
    </recommendedName>
</protein>
<dbReference type="AlphaFoldDB" id="A0A6J4J3E1"/>
<keyword evidence="1" id="KW-0812">Transmembrane</keyword>